<dbReference type="GO" id="GO:0005829">
    <property type="term" value="C:cytosol"/>
    <property type="evidence" value="ECO:0007669"/>
    <property type="project" value="TreeGrafter"/>
</dbReference>
<dbReference type="NCBIfam" id="TIGR01951">
    <property type="entry name" value="nusB"/>
    <property type="match status" value="1"/>
</dbReference>
<dbReference type="GO" id="GO:0006353">
    <property type="term" value="P:DNA-templated transcription termination"/>
    <property type="evidence" value="ECO:0007669"/>
    <property type="project" value="UniProtKB-UniRule"/>
</dbReference>
<dbReference type="AlphaFoldDB" id="A0A414J7V3"/>
<name>A0A414J7V3_9FIRM</name>
<sequence>MRRSEQREHIFKLLFMTQFNTENEMPEQLSIYFEGLGEVSEKDQEAIQQKYDHILEHLEEIDEILNDYSRGWKTTRMNRVDLTALRLAVYEMKMDEDVPVGVAINEAVELAKLFGGEDSGSFVNGVLGKIASGKKDSGEEPKHPRRQTHSAKIIIRSSKKDHRKAPEESAE</sequence>
<evidence type="ECO:0000256" key="7">
    <source>
        <dbReference type="SAM" id="MobiDB-lite"/>
    </source>
</evidence>
<proteinExistence type="inferred from homology"/>
<organism evidence="8 9">
    <name type="scientific">Blautia obeum</name>
    <dbReference type="NCBI Taxonomy" id="40520"/>
    <lineage>
        <taxon>Bacteria</taxon>
        <taxon>Bacillati</taxon>
        <taxon>Bacillota</taxon>
        <taxon>Clostridia</taxon>
        <taxon>Lachnospirales</taxon>
        <taxon>Lachnospiraceae</taxon>
        <taxon>Blautia</taxon>
    </lineage>
</organism>
<dbReference type="EMBL" id="QSKF01000004">
    <property type="protein sequence ID" value="RHE40560.1"/>
    <property type="molecule type" value="Genomic_DNA"/>
</dbReference>
<evidence type="ECO:0000313" key="8">
    <source>
        <dbReference type="EMBL" id="RHE40560.1"/>
    </source>
</evidence>
<dbReference type="Pfam" id="PF01029">
    <property type="entry name" value="NusB"/>
    <property type="match status" value="1"/>
</dbReference>
<comment type="function">
    <text evidence="6">Involved in transcription antitermination. Required for transcription of ribosomal RNA (rRNA) genes. Binds specifically to the boxA antiterminator sequence of the ribosomal RNA (rrn) operons.</text>
</comment>
<evidence type="ECO:0000256" key="3">
    <source>
        <dbReference type="ARBA" id="ARBA00022884"/>
    </source>
</evidence>
<comment type="caution">
    <text evidence="8">The sequence shown here is derived from an EMBL/GenBank/DDBJ whole genome shotgun (WGS) entry which is preliminary data.</text>
</comment>
<dbReference type="InterPro" id="IPR006027">
    <property type="entry name" value="NusB_RsmB_TIM44"/>
</dbReference>
<dbReference type="Proteomes" id="UP000283745">
    <property type="component" value="Unassembled WGS sequence"/>
</dbReference>
<comment type="similarity">
    <text evidence="1 6">Belongs to the NusB family.</text>
</comment>
<dbReference type="RefSeq" id="WP_118039184.1">
    <property type="nucleotide sequence ID" value="NZ_CABJFK010000004.1"/>
</dbReference>
<keyword evidence="2 6" id="KW-0889">Transcription antitermination</keyword>
<evidence type="ECO:0000256" key="5">
    <source>
        <dbReference type="ARBA" id="ARBA00023163"/>
    </source>
</evidence>
<dbReference type="Gene3D" id="1.10.940.10">
    <property type="entry name" value="NusB-like"/>
    <property type="match status" value="1"/>
</dbReference>
<dbReference type="GO" id="GO:0003723">
    <property type="term" value="F:RNA binding"/>
    <property type="evidence" value="ECO:0007669"/>
    <property type="project" value="UniProtKB-UniRule"/>
</dbReference>
<dbReference type="PANTHER" id="PTHR11078">
    <property type="entry name" value="N UTILIZATION SUBSTANCE PROTEIN B-RELATED"/>
    <property type="match status" value="1"/>
</dbReference>
<evidence type="ECO:0000256" key="2">
    <source>
        <dbReference type="ARBA" id="ARBA00022814"/>
    </source>
</evidence>
<evidence type="ECO:0000256" key="1">
    <source>
        <dbReference type="ARBA" id="ARBA00005952"/>
    </source>
</evidence>
<protein>
    <recommendedName>
        <fullName evidence="6">Transcription antitermination protein NusB</fullName>
    </recommendedName>
    <alternativeName>
        <fullName evidence="6">Antitermination factor NusB</fullName>
    </alternativeName>
</protein>
<evidence type="ECO:0000256" key="4">
    <source>
        <dbReference type="ARBA" id="ARBA00023015"/>
    </source>
</evidence>
<evidence type="ECO:0000313" key="9">
    <source>
        <dbReference type="Proteomes" id="UP000283745"/>
    </source>
</evidence>
<gene>
    <name evidence="6 8" type="primary">nusB</name>
    <name evidence="8" type="ORF">DW740_06635</name>
</gene>
<reference evidence="8 9" key="1">
    <citation type="submission" date="2018-08" db="EMBL/GenBank/DDBJ databases">
        <title>A genome reference for cultivated species of the human gut microbiota.</title>
        <authorList>
            <person name="Zou Y."/>
            <person name="Xue W."/>
            <person name="Luo G."/>
        </authorList>
    </citation>
    <scope>NUCLEOTIDE SEQUENCE [LARGE SCALE GENOMIC DNA]</scope>
    <source>
        <strain evidence="8 9">AM28-23</strain>
    </source>
</reference>
<dbReference type="PANTHER" id="PTHR11078:SF3">
    <property type="entry name" value="ANTITERMINATION NUSB DOMAIN-CONTAINING PROTEIN"/>
    <property type="match status" value="1"/>
</dbReference>
<keyword evidence="3 6" id="KW-0694">RNA-binding</keyword>
<dbReference type="InterPro" id="IPR011605">
    <property type="entry name" value="NusB_fam"/>
</dbReference>
<dbReference type="HAMAP" id="MF_00073">
    <property type="entry name" value="NusB"/>
    <property type="match status" value="1"/>
</dbReference>
<accession>A0A414J7V3</accession>
<keyword evidence="4 6" id="KW-0805">Transcription regulation</keyword>
<dbReference type="GO" id="GO:0031564">
    <property type="term" value="P:transcription antitermination"/>
    <property type="evidence" value="ECO:0007669"/>
    <property type="project" value="UniProtKB-KW"/>
</dbReference>
<evidence type="ECO:0000256" key="6">
    <source>
        <dbReference type="HAMAP-Rule" id="MF_00073"/>
    </source>
</evidence>
<keyword evidence="5 6" id="KW-0804">Transcription</keyword>
<feature type="compositionally biased region" description="Basic and acidic residues" evidence="7">
    <location>
        <begin position="133"/>
        <end position="142"/>
    </location>
</feature>
<dbReference type="SUPFAM" id="SSF48013">
    <property type="entry name" value="NusB-like"/>
    <property type="match status" value="1"/>
</dbReference>
<feature type="region of interest" description="Disordered" evidence="7">
    <location>
        <begin position="131"/>
        <end position="171"/>
    </location>
</feature>
<dbReference type="InterPro" id="IPR035926">
    <property type="entry name" value="NusB-like_sf"/>
</dbReference>